<keyword evidence="3 5" id="KW-1133">Transmembrane helix</keyword>
<dbReference type="PANTHER" id="PTHR11814">
    <property type="entry name" value="SULFATE TRANSPORTER"/>
    <property type="match status" value="1"/>
</dbReference>
<dbReference type="GO" id="GO:0016020">
    <property type="term" value="C:membrane"/>
    <property type="evidence" value="ECO:0007669"/>
    <property type="project" value="UniProtKB-SubCell"/>
</dbReference>
<accession>A0A382P0H6</accession>
<comment type="subcellular location">
    <subcellularLocation>
        <location evidence="1">Membrane</location>
        <topology evidence="1">Multi-pass membrane protein</topology>
    </subcellularLocation>
</comment>
<evidence type="ECO:0000313" key="7">
    <source>
        <dbReference type="EMBL" id="SVC65432.1"/>
    </source>
</evidence>
<organism evidence="7">
    <name type="scientific">marine metagenome</name>
    <dbReference type="NCBI Taxonomy" id="408172"/>
    <lineage>
        <taxon>unclassified sequences</taxon>
        <taxon>metagenomes</taxon>
        <taxon>ecological metagenomes</taxon>
    </lineage>
</organism>
<dbReference type="Pfam" id="PF00916">
    <property type="entry name" value="Sulfate_transp"/>
    <property type="match status" value="1"/>
</dbReference>
<feature type="domain" description="SLC26A/SulP transporter" evidence="6">
    <location>
        <begin position="23"/>
        <end position="124"/>
    </location>
</feature>
<protein>
    <recommendedName>
        <fullName evidence="6">SLC26A/SulP transporter domain-containing protein</fullName>
    </recommendedName>
</protein>
<feature type="non-terminal residue" evidence="7">
    <location>
        <position position="125"/>
    </location>
</feature>
<evidence type="ECO:0000259" key="6">
    <source>
        <dbReference type="Pfam" id="PF00916"/>
    </source>
</evidence>
<keyword evidence="4 5" id="KW-0472">Membrane</keyword>
<evidence type="ECO:0000256" key="5">
    <source>
        <dbReference type="SAM" id="Phobius"/>
    </source>
</evidence>
<dbReference type="InterPro" id="IPR001902">
    <property type="entry name" value="SLC26A/SulP_fam"/>
</dbReference>
<sequence length="125" mass="12819">VIALGIRWLPIAKTLREYRRDAFADDSRAALNVALLAFPQGMAYALVAGIPIKYGIFGSAVAAIAGSLFAGTRFIALGPTNATAVLLFGAFAGLGYVNADGVAGPEALALLPLLPLFAGFILVVA</sequence>
<keyword evidence="2 5" id="KW-0812">Transmembrane</keyword>
<gene>
    <name evidence="7" type="ORF">METZ01_LOCUS318286</name>
</gene>
<dbReference type="EMBL" id="UINC01103217">
    <property type="protein sequence ID" value="SVC65432.1"/>
    <property type="molecule type" value="Genomic_DNA"/>
</dbReference>
<evidence type="ECO:0000256" key="2">
    <source>
        <dbReference type="ARBA" id="ARBA00022692"/>
    </source>
</evidence>
<reference evidence="7" key="1">
    <citation type="submission" date="2018-05" db="EMBL/GenBank/DDBJ databases">
        <authorList>
            <person name="Lanie J.A."/>
            <person name="Ng W.-L."/>
            <person name="Kazmierczak K.M."/>
            <person name="Andrzejewski T.M."/>
            <person name="Davidsen T.M."/>
            <person name="Wayne K.J."/>
            <person name="Tettelin H."/>
            <person name="Glass J.I."/>
            <person name="Rusch D."/>
            <person name="Podicherti R."/>
            <person name="Tsui H.-C.T."/>
            <person name="Winkler M.E."/>
        </authorList>
    </citation>
    <scope>NUCLEOTIDE SEQUENCE</scope>
</reference>
<evidence type="ECO:0000256" key="1">
    <source>
        <dbReference type="ARBA" id="ARBA00004141"/>
    </source>
</evidence>
<feature type="transmembrane region" description="Helical" evidence="5">
    <location>
        <begin position="82"/>
        <end position="99"/>
    </location>
</feature>
<evidence type="ECO:0000256" key="4">
    <source>
        <dbReference type="ARBA" id="ARBA00023136"/>
    </source>
</evidence>
<feature type="transmembrane region" description="Helical" evidence="5">
    <location>
        <begin position="56"/>
        <end position="75"/>
    </location>
</feature>
<dbReference type="GO" id="GO:0055085">
    <property type="term" value="P:transmembrane transport"/>
    <property type="evidence" value="ECO:0007669"/>
    <property type="project" value="InterPro"/>
</dbReference>
<evidence type="ECO:0000256" key="3">
    <source>
        <dbReference type="ARBA" id="ARBA00022989"/>
    </source>
</evidence>
<dbReference type="AlphaFoldDB" id="A0A382P0H6"/>
<feature type="non-terminal residue" evidence="7">
    <location>
        <position position="1"/>
    </location>
</feature>
<feature type="transmembrane region" description="Helical" evidence="5">
    <location>
        <begin position="105"/>
        <end position="124"/>
    </location>
</feature>
<name>A0A382P0H6_9ZZZZ</name>
<proteinExistence type="predicted"/>
<dbReference type="InterPro" id="IPR011547">
    <property type="entry name" value="SLC26A/SulP_dom"/>
</dbReference>